<organism evidence="2 3">
    <name type="scientific">Methylobacterium isbiliense</name>
    <dbReference type="NCBI Taxonomy" id="315478"/>
    <lineage>
        <taxon>Bacteria</taxon>
        <taxon>Pseudomonadati</taxon>
        <taxon>Pseudomonadota</taxon>
        <taxon>Alphaproteobacteria</taxon>
        <taxon>Hyphomicrobiales</taxon>
        <taxon>Methylobacteriaceae</taxon>
        <taxon>Methylobacterium</taxon>
    </lineage>
</organism>
<feature type="region of interest" description="Disordered" evidence="1">
    <location>
        <begin position="81"/>
        <end position="104"/>
    </location>
</feature>
<dbReference type="Proteomes" id="UP001055153">
    <property type="component" value="Unassembled WGS sequence"/>
</dbReference>
<reference evidence="2" key="1">
    <citation type="journal article" date="2021" name="Front. Microbiol.">
        <title>Comprehensive Comparative Genomics and Phenotyping of Methylobacterium Species.</title>
        <authorList>
            <person name="Alessa O."/>
            <person name="Ogura Y."/>
            <person name="Fujitani Y."/>
            <person name="Takami H."/>
            <person name="Hayashi T."/>
            <person name="Sahin N."/>
            <person name="Tani A."/>
        </authorList>
    </citation>
    <scope>NUCLEOTIDE SEQUENCE</scope>
    <source>
        <strain evidence="2">DSM 17168</strain>
    </source>
</reference>
<gene>
    <name evidence="2" type="ORF">GMJLKIPL_0697</name>
</gene>
<dbReference type="EMBL" id="BPQQ01000008">
    <property type="protein sequence ID" value="GJD98786.1"/>
    <property type="molecule type" value="Genomic_DNA"/>
</dbReference>
<comment type="caution">
    <text evidence="2">The sequence shown here is derived from an EMBL/GenBank/DDBJ whole genome shotgun (WGS) entry which is preliminary data.</text>
</comment>
<evidence type="ECO:0000313" key="2">
    <source>
        <dbReference type="EMBL" id="GJD98786.1"/>
    </source>
</evidence>
<keyword evidence="3" id="KW-1185">Reference proteome</keyword>
<proteinExistence type="predicted"/>
<evidence type="ECO:0000256" key="1">
    <source>
        <dbReference type="SAM" id="MobiDB-lite"/>
    </source>
</evidence>
<feature type="compositionally biased region" description="Pro residues" evidence="1">
    <location>
        <begin position="84"/>
        <end position="96"/>
    </location>
</feature>
<accession>A0ABQ4S6S9</accession>
<name>A0ABQ4S6S9_9HYPH</name>
<reference evidence="2" key="2">
    <citation type="submission" date="2021-08" db="EMBL/GenBank/DDBJ databases">
        <authorList>
            <person name="Tani A."/>
            <person name="Ola A."/>
            <person name="Ogura Y."/>
            <person name="Katsura K."/>
            <person name="Hayashi T."/>
        </authorList>
    </citation>
    <scope>NUCLEOTIDE SEQUENCE</scope>
    <source>
        <strain evidence="2">DSM 17168</strain>
    </source>
</reference>
<dbReference type="RefSeq" id="WP_238233734.1">
    <property type="nucleotide sequence ID" value="NZ_BPQQ01000008.1"/>
</dbReference>
<protein>
    <submittedName>
        <fullName evidence="2">Uncharacterized protein</fullName>
    </submittedName>
</protein>
<evidence type="ECO:0000313" key="3">
    <source>
        <dbReference type="Proteomes" id="UP001055153"/>
    </source>
</evidence>
<sequence>MRPLDGDQFTVVRTTTEIAAIRVKAIAEARHLRALAFVALRDGMPHAETRAANARAAARSVLGFARRLTAEARARAALCAADPSPEPEPLPLPEPCSAPALEPA</sequence>